<reference evidence="2 3" key="1">
    <citation type="submission" date="2016-02" db="EMBL/GenBank/DDBJ databases">
        <title>Paenibacillus sp. LPB0068, isolated from Crassostrea gigas.</title>
        <authorList>
            <person name="Shin S.-K."/>
            <person name="Yi H."/>
        </authorList>
    </citation>
    <scope>NUCLEOTIDE SEQUENCE [LARGE SCALE GENOMIC DNA]</scope>
    <source>
        <strain evidence="2 3">LPB0068</strain>
    </source>
</reference>
<dbReference type="EMBL" id="LSFN01000007">
    <property type="protein sequence ID" value="OAB75566.1"/>
    <property type="molecule type" value="Genomic_DNA"/>
</dbReference>
<evidence type="ECO:0000256" key="1">
    <source>
        <dbReference type="SAM" id="MobiDB-lite"/>
    </source>
</evidence>
<evidence type="ECO:0000313" key="2">
    <source>
        <dbReference type="EMBL" id="OAB75566.1"/>
    </source>
</evidence>
<feature type="compositionally biased region" description="Basic and acidic residues" evidence="1">
    <location>
        <begin position="220"/>
        <end position="247"/>
    </location>
</feature>
<protein>
    <submittedName>
        <fullName evidence="2">Uncharacterized protein</fullName>
    </submittedName>
</protein>
<dbReference type="KEGG" id="pcx:LPB68_21715"/>
<keyword evidence="3" id="KW-1185">Reference proteome</keyword>
<evidence type="ECO:0000313" key="3">
    <source>
        <dbReference type="Proteomes" id="UP000077134"/>
    </source>
</evidence>
<comment type="caution">
    <text evidence="2">The sequence shown here is derived from an EMBL/GenBank/DDBJ whole genome shotgun (WGS) entry which is preliminary data.</text>
</comment>
<feature type="region of interest" description="Disordered" evidence="1">
    <location>
        <begin position="28"/>
        <end position="49"/>
    </location>
</feature>
<dbReference type="Proteomes" id="UP000077134">
    <property type="component" value="Unassembled WGS sequence"/>
</dbReference>
<sequence>MDARDHLNNNLIEIIEELASKRRKSILESERSTNQNNQKVVPTTPNLGDRTINSAEKDNETIQNPNSLRSLLAARHNLESLRARLNKYPEKNKIELEKLDKVEVKLNSSINKTRKREVALAIDTLKREPRRYVLKLAESKIQIEALKKKFELNPRFYKMHIEKLEKFEKSLDKRIDQSQVKTLRSAINNIQKNPQKYRHEIERYDEMEKTLNKGLSQNNLHHDKQKDKGNDHNKKQEKTRNDLELSH</sequence>
<proteinExistence type="predicted"/>
<dbReference type="RefSeq" id="WP_068656957.1">
    <property type="nucleotide sequence ID" value="NZ_CP017773.1"/>
</dbReference>
<gene>
    <name evidence="2" type="ORF">PNBC_08005</name>
</gene>
<dbReference type="AlphaFoldDB" id="A0A167EI42"/>
<name>A0A167EI42_9BACL</name>
<dbReference type="OrthoDB" id="9986835at2"/>
<organism evidence="2 3">
    <name type="scientific">Paenibacillus crassostreae</name>
    <dbReference type="NCBI Taxonomy" id="1763538"/>
    <lineage>
        <taxon>Bacteria</taxon>
        <taxon>Bacillati</taxon>
        <taxon>Bacillota</taxon>
        <taxon>Bacilli</taxon>
        <taxon>Bacillales</taxon>
        <taxon>Paenibacillaceae</taxon>
        <taxon>Paenibacillus</taxon>
    </lineage>
</organism>
<feature type="region of interest" description="Disordered" evidence="1">
    <location>
        <begin position="210"/>
        <end position="247"/>
    </location>
</feature>
<feature type="compositionally biased region" description="Polar residues" evidence="1">
    <location>
        <begin position="32"/>
        <end position="49"/>
    </location>
</feature>
<accession>A0A167EI42</accession>